<organism evidence="2 3">
    <name type="scientific">Cotesia congregata</name>
    <name type="common">Parasitoid wasp</name>
    <name type="synonym">Apanteles congregatus</name>
    <dbReference type="NCBI Taxonomy" id="51543"/>
    <lineage>
        <taxon>Eukaryota</taxon>
        <taxon>Metazoa</taxon>
        <taxon>Ecdysozoa</taxon>
        <taxon>Arthropoda</taxon>
        <taxon>Hexapoda</taxon>
        <taxon>Insecta</taxon>
        <taxon>Pterygota</taxon>
        <taxon>Neoptera</taxon>
        <taxon>Endopterygota</taxon>
        <taxon>Hymenoptera</taxon>
        <taxon>Apocrita</taxon>
        <taxon>Ichneumonoidea</taxon>
        <taxon>Braconidae</taxon>
        <taxon>Microgastrinae</taxon>
        <taxon>Cotesia</taxon>
    </lineage>
</organism>
<evidence type="ECO:0000313" key="2">
    <source>
        <dbReference type="EMBL" id="CAG5075188.1"/>
    </source>
</evidence>
<dbReference type="Proteomes" id="UP000786811">
    <property type="component" value="Unassembled WGS sequence"/>
</dbReference>
<dbReference type="OrthoDB" id="6482909at2759"/>
<keyword evidence="3" id="KW-1185">Reference proteome</keyword>
<evidence type="ECO:0000313" key="3">
    <source>
        <dbReference type="Proteomes" id="UP000786811"/>
    </source>
</evidence>
<proteinExistence type="predicted"/>
<feature type="region of interest" description="Disordered" evidence="1">
    <location>
        <begin position="508"/>
        <end position="528"/>
    </location>
</feature>
<dbReference type="AlphaFoldDB" id="A0A8J2EN56"/>
<comment type="caution">
    <text evidence="2">The sequence shown here is derived from an EMBL/GenBank/DDBJ whole genome shotgun (WGS) entry which is preliminary data.</text>
</comment>
<accession>A0A8J2EN56</accession>
<evidence type="ECO:0000256" key="1">
    <source>
        <dbReference type="SAM" id="MobiDB-lite"/>
    </source>
</evidence>
<protein>
    <submittedName>
        <fullName evidence="2">Uncharacterized protein</fullName>
    </submittedName>
</protein>
<dbReference type="EMBL" id="CAJNRD030001116">
    <property type="protein sequence ID" value="CAG5075188.1"/>
    <property type="molecule type" value="Genomic_DNA"/>
</dbReference>
<reference evidence="2" key="1">
    <citation type="submission" date="2021-04" db="EMBL/GenBank/DDBJ databases">
        <authorList>
            <person name="Chebbi M.A.C M."/>
        </authorList>
    </citation>
    <scope>NUCLEOTIDE SEQUENCE</scope>
</reference>
<name>A0A8J2EN56_COTCN</name>
<gene>
    <name evidence="2" type="ORF">HICCMSTLAB_LOCUS1342</name>
</gene>
<sequence length="528" mass="61156">MGSPRLICSRAQSDGCGAQGNWSIDGRFSFVEDKDEHCHEKEPNGKRDAKFFAALYTATQHQFRHLRTIYGEVALLHQDSAKDYPFDSVKANMEYYQKSKKLPTINSQKDFQQMLTNAKYADICKHNRGKINTDFVAKSSIIYRDNNLINALDTNTLFVESSIIVLPKDLKAVQITCVGTHYMDHIFPMIWNVISTKSTDSTKSLVQKWKSFKYVFEPLQIYYDFDNDYYQSLKDVFLEADIKGSYLSHCKASTSIMTDEAIQSEINLEDDVTRKIFAKIVALSLLPAEQISSAFIRIALSLDNQQRETFKDLMNYYIENWMGKIGTDKYSFYKDRGSLYKNMDLIFKNLYNLAPKNCTSWDFLERVLASCEQCHLHRKNYVKNKKINWSSNKIKNLFSSKKNCSEIEILWDSIKEDTEPNKIDDFLRKAAALTVPVIRNLKFAGIHLSSKFELVKLVEPTQPVINLEELFRLRELPRNVEDLFEDQVHGNDVYEENLRLIDNPDEVHEMNLDGPNNPSDSESEEAYM</sequence>